<gene>
    <name evidence="1" type="ORF">I308_104114</name>
</gene>
<proteinExistence type="predicted"/>
<reference evidence="1" key="2">
    <citation type="submission" date="2024-01" db="EMBL/GenBank/DDBJ databases">
        <title>Comparative genomics of Cryptococcus and Kwoniella reveals pathogenesis evolution and contrasting modes of karyotype evolution via chromosome fusion or intercentromeric recombination.</title>
        <authorList>
            <person name="Coelho M.A."/>
            <person name="David-Palma M."/>
            <person name="Shea T."/>
            <person name="Bowers K."/>
            <person name="Mcginley-Smith S."/>
            <person name="Mohammad A.W."/>
            <person name="Gnirke A."/>
            <person name="Yurkov A.M."/>
            <person name="Nowrousian M."/>
            <person name="Sun S."/>
            <person name="Cuomo C.A."/>
            <person name="Heitman J."/>
        </authorList>
    </citation>
    <scope>NUCLEOTIDE SEQUENCE</scope>
    <source>
        <strain evidence="1">IND107</strain>
    </source>
</reference>
<sequence>MSWRTSPAHSYKFPTTISLRATLTAPQLATDARDKDLSQFFETPGLSSKEVSDVLQEFVLHSIRRGKRVREWCKEVSLAFSRAHSLPAICDALTTPLLSTLLPFTRLPANSYFPTPEPPLPTSLLPNSLLSALTRNQLIDALVRLGKDDRLISNRIHYGQELVLELCLEYIGRRWRSSEAVAENVVDDISRKLTKIEFETRIRGYPPVVRTIISPILHKVRFVLGFIISSQLVTRLNSSDRSTYLHSGSRPYQNITSWIERRLQAGMVYPLILEECKTMKQEVNDENGDTIMDVLEQFGLAQSFISGNYSSYHLVRKSLHSPSLRPKLSPKCFSHKRAHSSLSKVDCPNPYQQPSLSAIHSHNGAATLSHIPYSNSSHSSSSSSLAPGDDVYAFLGCANISEARSILFWRLLDMR</sequence>
<organism evidence="1 2">
    <name type="scientific">Cryptococcus tetragattii IND107</name>
    <dbReference type="NCBI Taxonomy" id="1296105"/>
    <lineage>
        <taxon>Eukaryota</taxon>
        <taxon>Fungi</taxon>
        <taxon>Dikarya</taxon>
        <taxon>Basidiomycota</taxon>
        <taxon>Agaricomycotina</taxon>
        <taxon>Tremellomycetes</taxon>
        <taxon>Tremellales</taxon>
        <taxon>Cryptococcaceae</taxon>
        <taxon>Cryptococcus</taxon>
        <taxon>Cryptococcus gattii species complex</taxon>
    </lineage>
</organism>
<accession>A0ABR3BPF4</accession>
<keyword evidence="2" id="KW-1185">Reference proteome</keyword>
<dbReference type="EMBL" id="ATAM02000007">
    <property type="protein sequence ID" value="KAL0247079.1"/>
    <property type="molecule type" value="Genomic_DNA"/>
</dbReference>
<dbReference type="Proteomes" id="UP000054399">
    <property type="component" value="Unassembled WGS sequence"/>
</dbReference>
<comment type="caution">
    <text evidence="1">The sequence shown here is derived from an EMBL/GenBank/DDBJ whole genome shotgun (WGS) entry which is preliminary data.</text>
</comment>
<reference evidence="1" key="1">
    <citation type="submission" date="2015-01" db="EMBL/GenBank/DDBJ databases">
        <authorList>
            <consortium name="The Broad Institute Genomics Platform"/>
            <person name="Cuomo C."/>
            <person name="Litvintseva A."/>
            <person name="Chen Y."/>
            <person name="Heitman J."/>
            <person name="Sun S."/>
            <person name="Springer D."/>
            <person name="Dromer F."/>
            <person name="Young S."/>
            <person name="Zeng Q."/>
            <person name="Gargeya S."/>
            <person name="Abouelleil A."/>
            <person name="Alvarado L."/>
            <person name="Chapman S.B."/>
            <person name="Gainer-Dewar J."/>
            <person name="Goldberg J."/>
            <person name="Griggs A."/>
            <person name="Gujja S."/>
            <person name="Hansen M."/>
            <person name="Howarth C."/>
            <person name="Imamovic A."/>
            <person name="Larimer J."/>
            <person name="Murphy C."/>
            <person name="Naylor J."/>
            <person name="Pearson M."/>
            <person name="Priest M."/>
            <person name="Roberts A."/>
            <person name="Saif S."/>
            <person name="Shea T."/>
            <person name="Sykes S."/>
            <person name="Wortman J."/>
            <person name="Nusbaum C."/>
            <person name="Birren B."/>
        </authorList>
    </citation>
    <scope>NUCLEOTIDE SEQUENCE</scope>
    <source>
        <strain evidence="1">IND107</strain>
    </source>
</reference>
<dbReference type="GeneID" id="91990970"/>
<dbReference type="RefSeq" id="XP_066613040.1">
    <property type="nucleotide sequence ID" value="XM_066758592.1"/>
</dbReference>
<evidence type="ECO:0000313" key="1">
    <source>
        <dbReference type="EMBL" id="KAL0247079.1"/>
    </source>
</evidence>
<name>A0ABR3BPF4_9TREE</name>
<protein>
    <submittedName>
        <fullName evidence="1">Uncharacterized protein</fullName>
    </submittedName>
</protein>
<evidence type="ECO:0000313" key="2">
    <source>
        <dbReference type="Proteomes" id="UP000054399"/>
    </source>
</evidence>